<evidence type="ECO:0000259" key="3">
    <source>
        <dbReference type="PROSITE" id="PS50977"/>
    </source>
</evidence>
<organism evidence="4 5">
    <name type="scientific">Corallincola platygyrae</name>
    <dbReference type="NCBI Taxonomy" id="1193278"/>
    <lineage>
        <taxon>Bacteria</taxon>
        <taxon>Pseudomonadati</taxon>
        <taxon>Pseudomonadota</taxon>
        <taxon>Gammaproteobacteria</taxon>
        <taxon>Alteromonadales</taxon>
        <taxon>Psychromonadaceae</taxon>
        <taxon>Corallincola</taxon>
    </lineage>
</organism>
<proteinExistence type="predicted"/>
<evidence type="ECO:0000256" key="2">
    <source>
        <dbReference type="PROSITE-ProRule" id="PRU00335"/>
    </source>
</evidence>
<dbReference type="RefSeq" id="WP_345339488.1">
    <property type="nucleotide sequence ID" value="NZ_BAABLI010000009.1"/>
</dbReference>
<comment type="caution">
    <text evidence="4">The sequence shown here is derived from an EMBL/GenBank/DDBJ whole genome shotgun (WGS) entry which is preliminary data.</text>
</comment>
<dbReference type="PROSITE" id="PS50977">
    <property type="entry name" value="HTH_TETR_2"/>
    <property type="match status" value="1"/>
</dbReference>
<dbReference type="InterPro" id="IPR001647">
    <property type="entry name" value="HTH_TetR"/>
</dbReference>
<dbReference type="PANTHER" id="PTHR43479:SF12">
    <property type="entry name" value="TRANSCRIPTIONAL REGULATORY PROTEIN"/>
    <property type="match status" value="1"/>
</dbReference>
<dbReference type="PANTHER" id="PTHR43479">
    <property type="entry name" value="ACREF/ENVCD OPERON REPRESSOR-RELATED"/>
    <property type="match status" value="1"/>
</dbReference>
<dbReference type="EMBL" id="JBHUHT010000013">
    <property type="protein sequence ID" value="MFD2096786.1"/>
    <property type="molecule type" value="Genomic_DNA"/>
</dbReference>
<reference evidence="5" key="1">
    <citation type="journal article" date="2019" name="Int. J. Syst. Evol. Microbiol.">
        <title>The Global Catalogue of Microorganisms (GCM) 10K type strain sequencing project: providing services to taxonomists for standard genome sequencing and annotation.</title>
        <authorList>
            <consortium name="The Broad Institute Genomics Platform"/>
            <consortium name="The Broad Institute Genome Sequencing Center for Infectious Disease"/>
            <person name="Wu L."/>
            <person name="Ma J."/>
        </authorList>
    </citation>
    <scope>NUCLEOTIDE SEQUENCE [LARGE SCALE GENOMIC DNA]</scope>
    <source>
        <strain evidence="5">CGMCC 1.10992</strain>
    </source>
</reference>
<dbReference type="Pfam" id="PF13972">
    <property type="entry name" value="TetR"/>
    <property type="match status" value="1"/>
</dbReference>
<dbReference type="SUPFAM" id="SSF46689">
    <property type="entry name" value="Homeodomain-like"/>
    <property type="match status" value="1"/>
</dbReference>
<dbReference type="Gene3D" id="1.10.357.10">
    <property type="entry name" value="Tetracycline Repressor, domain 2"/>
    <property type="match status" value="1"/>
</dbReference>
<dbReference type="InterPro" id="IPR050624">
    <property type="entry name" value="HTH-type_Tx_Regulator"/>
</dbReference>
<evidence type="ECO:0000313" key="4">
    <source>
        <dbReference type="EMBL" id="MFD2096786.1"/>
    </source>
</evidence>
<dbReference type="InterPro" id="IPR009057">
    <property type="entry name" value="Homeodomain-like_sf"/>
</dbReference>
<keyword evidence="1 2" id="KW-0238">DNA-binding</keyword>
<gene>
    <name evidence="4" type="ORF">ACFSJ3_12385</name>
</gene>
<evidence type="ECO:0000313" key="5">
    <source>
        <dbReference type="Proteomes" id="UP001597380"/>
    </source>
</evidence>
<dbReference type="Pfam" id="PF00440">
    <property type="entry name" value="TetR_N"/>
    <property type="match status" value="1"/>
</dbReference>
<evidence type="ECO:0000256" key="1">
    <source>
        <dbReference type="ARBA" id="ARBA00023125"/>
    </source>
</evidence>
<dbReference type="PRINTS" id="PR00455">
    <property type="entry name" value="HTHTETR"/>
</dbReference>
<name>A0ABW4XMH8_9GAMM</name>
<dbReference type="InterPro" id="IPR025722">
    <property type="entry name" value="TetR"/>
</dbReference>
<protein>
    <submittedName>
        <fullName evidence="4">TetR/AcrR family transcriptional regulator</fullName>
    </submittedName>
</protein>
<accession>A0ABW4XMH8</accession>
<dbReference type="Proteomes" id="UP001597380">
    <property type="component" value="Unassembled WGS sequence"/>
</dbReference>
<feature type="domain" description="HTH tetR-type" evidence="3">
    <location>
        <begin position="1"/>
        <end position="61"/>
    </location>
</feature>
<sequence length="222" mass="25960">MKTKDRIIQASLELFNKHGERAMTTNHIAAHLGISPGNLYYHFRNKEDIIRRIFKEYVHHIDRSFQPRDDGSVSLEVMMAYLDEIFESMWRFRFFYSNLPELLSRDPELQAQYLPLQEKLAKRVIAILSMLQKAGALNVKEDDLADLAHTVKIVVTFWISYQTTQAPDVQITRATIYAGVLKVLFILKPYFASEYLPAMERLQRHYRKLAEPRVEPAKVSFP</sequence>
<keyword evidence="5" id="KW-1185">Reference proteome</keyword>
<feature type="DNA-binding region" description="H-T-H motif" evidence="2">
    <location>
        <begin position="24"/>
        <end position="43"/>
    </location>
</feature>